<dbReference type="Proteomes" id="UP000799118">
    <property type="component" value="Unassembled WGS sequence"/>
</dbReference>
<protein>
    <submittedName>
        <fullName evidence="4">FAD-binding domain-containing protein</fullName>
    </submittedName>
</protein>
<evidence type="ECO:0000256" key="1">
    <source>
        <dbReference type="ARBA" id="ARBA00005466"/>
    </source>
</evidence>
<proteinExistence type="inferred from homology"/>
<keyword evidence="5" id="KW-1185">Reference proteome</keyword>
<evidence type="ECO:0000313" key="4">
    <source>
        <dbReference type="EMBL" id="KAE9404674.1"/>
    </source>
</evidence>
<dbReference type="InterPro" id="IPR006094">
    <property type="entry name" value="Oxid_FAD_bind_N"/>
</dbReference>
<dbReference type="InterPro" id="IPR012951">
    <property type="entry name" value="BBE"/>
</dbReference>
<dbReference type="PANTHER" id="PTHR13878">
    <property type="entry name" value="GULONOLACTONE OXIDASE"/>
    <property type="match status" value="1"/>
</dbReference>
<gene>
    <name evidence="4" type="ORF">BT96DRAFT_955588</name>
</gene>
<feature type="domain" description="FAD-binding PCMH-type" evidence="3">
    <location>
        <begin position="125"/>
        <end position="310"/>
    </location>
</feature>
<name>A0A6A4I772_9AGAR</name>
<evidence type="ECO:0000256" key="2">
    <source>
        <dbReference type="ARBA" id="ARBA00023002"/>
    </source>
</evidence>
<dbReference type="SUPFAM" id="SSF56176">
    <property type="entry name" value="FAD-binding/transporter-associated domain-like"/>
    <property type="match status" value="1"/>
</dbReference>
<dbReference type="PANTHER" id="PTHR13878:SF91">
    <property type="entry name" value="FAD BINDING DOMAIN PROTEIN (AFU_ORTHOLOGUE AFUA_6G12070)-RELATED"/>
    <property type="match status" value="1"/>
</dbReference>
<evidence type="ECO:0000259" key="3">
    <source>
        <dbReference type="PROSITE" id="PS51387"/>
    </source>
</evidence>
<dbReference type="AlphaFoldDB" id="A0A6A4I772"/>
<dbReference type="Gene3D" id="3.40.462.20">
    <property type="match status" value="1"/>
</dbReference>
<dbReference type="Gene3D" id="3.30.465.10">
    <property type="match status" value="1"/>
</dbReference>
<dbReference type="InterPro" id="IPR036318">
    <property type="entry name" value="FAD-bd_PCMH-like_sf"/>
</dbReference>
<evidence type="ECO:0000313" key="5">
    <source>
        <dbReference type="Proteomes" id="UP000799118"/>
    </source>
</evidence>
<dbReference type="InterPro" id="IPR016166">
    <property type="entry name" value="FAD-bd_PCMH"/>
</dbReference>
<dbReference type="InterPro" id="IPR050432">
    <property type="entry name" value="FAD-linked_Oxidoreductases_BP"/>
</dbReference>
<dbReference type="EMBL" id="ML769415">
    <property type="protein sequence ID" value="KAE9404674.1"/>
    <property type="molecule type" value="Genomic_DNA"/>
</dbReference>
<dbReference type="GO" id="GO:0071949">
    <property type="term" value="F:FAD binding"/>
    <property type="evidence" value="ECO:0007669"/>
    <property type="project" value="InterPro"/>
</dbReference>
<comment type="similarity">
    <text evidence="1">Belongs to the oxygen-dependent FAD-linked oxidoreductase family.</text>
</comment>
<dbReference type="PROSITE" id="PS51387">
    <property type="entry name" value="FAD_PCMH"/>
    <property type="match status" value="1"/>
</dbReference>
<dbReference type="GO" id="GO:0016491">
    <property type="term" value="F:oxidoreductase activity"/>
    <property type="evidence" value="ECO:0007669"/>
    <property type="project" value="UniProtKB-KW"/>
</dbReference>
<dbReference type="InterPro" id="IPR016169">
    <property type="entry name" value="FAD-bd_PCMH_sub2"/>
</dbReference>
<reference evidence="4" key="1">
    <citation type="journal article" date="2019" name="Environ. Microbiol.">
        <title>Fungal ecological strategies reflected in gene transcription - a case study of two litter decomposers.</title>
        <authorList>
            <person name="Barbi F."/>
            <person name="Kohler A."/>
            <person name="Barry K."/>
            <person name="Baskaran P."/>
            <person name="Daum C."/>
            <person name="Fauchery L."/>
            <person name="Ihrmark K."/>
            <person name="Kuo A."/>
            <person name="LaButti K."/>
            <person name="Lipzen A."/>
            <person name="Morin E."/>
            <person name="Grigoriev I.V."/>
            <person name="Henrissat B."/>
            <person name="Lindahl B."/>
            <person name="Martin F."/>
        </authorList>
    </citation>
    <scope>NUCLEOTIDE SEQUENCE</scope>
    <source>
        <strain evidence="4">JB14</strain>
    </source>
</reference>
<sequence>MLKGLNFISQFISWGSIFAGLNDSLTSQCRCLYQDPSCWPSPEDFSFLASQLSRSLIYPVPPESACYPSSGSGDCTEFLLHASDGNWRANHPGALQSTNFQTFDFQNGSISACYFNTTLGMPCAQGNVPPIGVDARNAEDIAQSVIFAEKWNLKVVIKNSGHDFLGRSSGRNSFMIWTHNIKNISYDETFVPEGGPNNESYNALTLGAGVQWHEAYDAAKSHERSLVGGVSRGGSVGAAGGWILGGGHSALSPRHGLGVDNVLQFTLVTSSGSHLTVNAYSHPDLFWALRGGGGGTYGVLTSVTYNTQPLTPLTAVILEVKTFSSPAIAQSVVSEFLRFHPTMADLSWGGYAYFTSQRFIFLGIALNTTLEDTNAIIQPLSDFIGNATAGEVARSTIPFDSLIDNSPDGESERIIGKNLEMASRLIPRELLETDYERVAETLLGLEVLISYHLVAGGAVSKVDPDSAGLNPAWRKALAHIAVGSSWTEGINASEIHQIHQIQDKVKRHLSVLEELVGPDGGAYFNEASLYEKDFQRTFFGEHYAKLEAIKDQYDPAGLFVVAEGVGSERWDEDLNCMTA</sequence>
<dbReference type="Pfam" id="PF01565">
    <property type="entry name" value="FAD_binding_4"/>
    <property type="match status" value="1"/>
</dbReference>
<keyword evidence="2" id="KW-0560">Oxidoreductase</keyword>
<accession>A0A6A4I772</accession>
<organism evidence="4 5">
    <name type="scientific">Gymnopus androsaceus JB14</name>
    <dbReference type="NCBI Taxonomy" id="1447944"/>
    <lineage>
        <taxon>Eukaryota</taxon>
        <taxon>Fungi</taxon>
        <taxon>Dikarya</taxon>
        <taxon>Basidiomycota</taxon>
        <taxon>Agaricomycotina</taxon>
        <taxon>Agaricomycetes</taxon>
        <taxon>Agaricomycetidae</taxon>
        <taxon>Agaricales</taxon>
        <taxon>Marasmiineae</taxon>
        <taxon>Omphalotaceae</taxon>
        <taxon>Gymnopus</taxon>
    </lineage>
</organism>
<dbReference type="OrthoDB" id="9983560at2759"/>
<dbReference type="Pfam" id="PF08031">
    <property type="entry name" value="BBE"/>
    <property type="match status" value="1"/>
</dbReference>